<evidence type="ECO:0000313" key="3">
    <source>
        <dbReference type="EMBL" id="KAG7449209.1"/>
    </source>
</evidence>
<organism evidence="3 4">
    <name type="scientific">Guyanagaster necrorhizus</name>
    <dbReference type="NCBI Taxonomy" id="856835"/>
    <lineage>
        <taxon>Eukaryota</taxon>
        <taxon>Fungi</taxon>
        <taxon>Dikarya</taxon>
        <taxon>Basidiomycota</taxon>
        <taxon>Agaricomycotina</taxon>
        <taxon>Agaricomycetes</taxon>
        <taxon>Agaricomycetidae</taxon>
        <taxon>Agaricales</taxon>
        <taxon>Marasmiineae</taxon>
        <taxon>Physalacriaceae</taxon>
        <taxon>Guyanagaster</taxon>
    </lineage>
</organism>
<keyword evidence="4" id="KW-1185">Reference proteome</keyword>
<proteinExistence type="predicted"/>
<comment type="caution">
    <text evidence="3">The sequence shown here is derived from an EMBL/GenBank/DDBJ whole genome shotgun (WGS) entry which is preliminary data.</text>
</comment>
<evidence type="ECO:0000313" key="4">
    <source>
        <dbReference type="Proteomes" id="UP000812287"/>
    </source>
</evidence>
<keyword evidence="2" id="KW-0472">Membrane</keyword>
<accession>A0A9P8AV62</accession>
<protein>
    <submittedName>
        <fullName evidence="3">Uncharacterized protein</fullName>
    </submittedName>
</protein>
<evidence type="ECO:0000256" key="2">
    <source>
        <dbReference type="SAM" id="Phobius"/>
    </source>
</evidence>
<feature type="compositionally biased region" description="Polar residues" evidence="1">
    <location>
        <begin position="86"/>
        <end position="99"/>
    </location>
</feature>
<sequence length="106" mass="11905">MFSALAITSTLDCCLFAHISMLYPYLKTVVLSTVRRHSSNDVRLLSQAIEWNERLAPEPEEEGESGGKKTRVTRKTSMGNHRAPTTPWNMSDTASTQDTLAKHLRL</sequence>
<name>A0A9P8AV62_9AGAR</name>
<reference evidence="3" key="1">
    <citation type="submission" date="2020-11" db="EMBL/GenBank/DDBJ databases">
        <title>Adaptations for nitrogen fixation in a non-lichenized fungal sporocarp promotes dispersal by wood-feeding termites.</title>
        <authorList>
            <consortium name="DOE Joint Genome Institute"/>
            <person name="Koch R.A."/>
            <person name="Yoon G."/>
            <person name="Arayal U."/>
            <person name="Lail K."/>
            <person name="Amirebrahimi M."/>
            <person name="Labutti K."/>
            <person name="Lipzen A."/>
            <person name="Riley R."/>
            <person name="Barry K."/>
            <person name="Henrissat B."/>
            <person name="Grigoriev I.V."/>
            <person name="Herr J.R."/>
            <person name="Aime M.C."/>
        </authorList>
    </citation>
    <scope>NUCLEOTIDE SEQUENCE</scope>
    <source>
        <strain evidence="3">MCA 3950</strain>
    </source>
</reference>
<dbReference type="RefSeq" id="XP_043042709.1">
    <property type="nucleotide sequence ID" value="XM_043176877.1"/>
</dbReference>
<keyword evidence="2" id="KW-0812">Transmembrane</keyword>
<feature type="transmembrane region" description="Helical" evidence="2">
    <location>
        <begin position="6"/>
        <end position="26"/>
    </location>
</feature>
<evidence type="ECO:0000256" key="1">
    <source>
        <dbReference type="SAM" id="MobiDB-lite"/>
    </source>
</evidence>
<dbReference type="AlphaFoldDB" id="A0A9P8AV62"/>
<keyword evidence="2" id="KW-1133">Transmembrane helix</keyword>
<dbReference type="GeneID" id="66099164"/>
<dbReference type="EMBL" id="MU250528">
    <property type="protein sequence ID" value="KAG7449209.1"/>
    <property type="molecule type" value="Genomic_DNA"/>
</dbReference>
<dbReference type="Proteomes" id="UP000812287">
    <property type="component" value="Unassembled WGS sequence"/>
</dbReference>
<feature type="region of interest" description="Disordered" evidence="1">
    <location>
        <begin position="55"/>
        <end position="106"/>
    </location>
</feature>
<gene>
    <name evidence="3" type="ORF">BT62DRAFT_1002781</name>
</gene>